<comment type="subcellular location">
    <subcellularLocation>
        <location evidence="1">Cytoplasm</location>
        <location evidence="1">Cytosol</location>
    </subcellularLocation>
</comment>
<dbReference type="GO" id="GO:0051087">
    <property type="term" value="F:protein-folding chaperone binding"/>
    <property type="evidence" value="ECO:0007669"/>
    <property type="project" value="TreeGrafter"/>
</dbReference>
<sequence>MKVTVKSLKGGSSLIDITEKTTILEVKKLVEKDIKIPAAQQTLVLLGKTLQDDKCVQDYPKIKDGTKLFVAIKKQESLNTVLNRFLKKYYSDDQCKLIVDEFMRNFHSKVESLSLDDLERIAKSEIGE</sequence>
<dbReference type="PROSITE" id="PS00299">
    <property type="entry name" value="UBIQUITIN_1"/>
    <property type="match status" value="1"/>
</dbReference>
<protein>
    <recommendedName>
        <fullName evidence="3">Ubiquitin-like domain-containing protein</fullName>
    </recommendedName>
</protein>
<dbReference type="SUPFAM" id="SSF54236">
    <property type="entry name" value="Ubiquitin-like"/>
    <property type="match status" value="1"/>
</dbReference>
<dbReference type="PANTHER" id="PTHR46555">
    <property type="entry name" value="UBIQUITIN-LIKE PROTEIN 4A"/>
    <property type="match status" value="1"/>
</dbReference>
<evidence type="ECO:0000256" key="2">
    <source>
        <dbReference type="ARBA" id="ARBA00022490"/>
    </source>
</evidence>
<dbReference type="Gene3D" id="3.10.20.90">
    <property type="entry name" value="Phosphatidylinositol 3-kinase Catalytic Subunit, Chain A, domain 1"/>
    <property type="match status" value="1"/>
</dbReference>
<gene>
    <name evidence="4" type="ORF">NQ318_002967</name>
</gene>
<name>A0AAV8YSA7_9CUCU</name>
<dbReference type="InterPro" id="IPR019954">
    <property type="entry name" value="Ubiquitin_CS"/>
</dbReference>
<evidence type="ECO:0000313" key="5">
    <source>
        <dbReference type="Proteomes" id="UP001162162"/>
    </source>
</evidence>
<comment type="caution">
    <text evidence="4">The sequence shown here is derived from an EMBL/GenBank/DDBJ whole genome shotgun (WGS) entry which is preliminary data.</text>
</comment>
<dbReference type="InterPro" id="IPR000626">
    <property type="entry name" value="Ubiquitin-like_dom"/>
</dbReference>
<evidence type="ECO:0000313" key="4">
    <source>
        <dbReference type="EMBL" id="KAJ8953547.1"/>
    </source>
</evidence>
<keyword evidence="5" id="KW-1185">Reference proteome</keyword>
<keyword evidence="2" id="KW-0963">Cytoplasm</keyword>
<dbReference type="GO" id="GO:0006620">
    <property type="term" value="P:post-translational protein targeting to endoplasmic reticulum membrane"/>
    <property type="evidence" value="ECO:0007669"/>
    <property type="project" value="InterPro"/>
</dbReference>
<dbReference type="PANTHER" id="PTHR46555:SF1">
    <property type="entry name" value="UBIQUITIN-LIKE PROTEIN 4A"/>
    <property type="match status" value="1"/>
</dbReference>
<dbReference type="AlphaFoldDB" id="A0AAV8YSA7"/>
<evidence type="ECO:0000256" key="1">
    <source>
        <dbReference type="ARBA" id="ARBA00004514"/>
    </source>
</evidence>
<proteinExistence type="predicted"/>
<dbReference type="InterPro" id="IPR047154">
    <property type="entry name" value="UBL4A-like"/>
</dbReference>
<evidence type="ECO:0000259" key="3">
    <source>
        <dbReference type="PROSITE" id="PS50053"/>
    </source>
</evidence>
<organism evidence="4 5">
    <name type="scientific">Aromia moschata</name>
    <dbReference type="NCBI Taxonomy" id="1265417"/>
    <lineage>
        <taxon>Eukaryota</taxon>
        <taxon>Metazoa</taxon>
        <taxon>Ecdysozoa</taxon>
        <taxon>Arthropoda</taxon>
        <taxon>Hexapoda</taxon>
        <taxon>Insecta</taxon>
        <taxon>Pterygota</taxon>
        <taxon>Neoptera</taxon>
        <taxon>Endopterygota</taxon>
        <taxon>Coleoptera</taxon>
        <taxon>Polyphaga</taxon>
        <taxon>Cucujiformia</taxon>
        <taxon>Chrysomeloidea</taxon>
        <taxon>Cerambycidae</taxon>
        <taxon>Cerambycinae</taxon>
        <taxon>Callichromatini</taxon>
        <taxon>Aromia</taxon>
    </lineage>
</organism>
<dbReference type="EMBL" id="JAPWTK010000055">
    <property type="protein sequence ID" value="KAJ8953547.1"/>
    <property type="molecule type" value="Genomic_DNA"/>
</dbReference>
<feature type="domain" description="Ubiquitin-like" evidence="3">
    <location>
        <begin position="1"/>
        <end position="59"/>
    </location>
</feature>
<reference evidence="4" key="1">
    <citation type="journal article" date="2023" name="Insect Mol. Biol.">
        <title>Genome sequencing provides insights into the evolution of gene families encoding plant cell wall-degrading enzymes in longhorned beetles.</title>
        <authorList>
            <person name="Shin N.R."/>
            <person name="Okamura Y."/>
            <person name="Kirsch R."/>
            <person name="Pauchet Y."/>
        </authorList>
    </citation>
    <scope>NUCLEOTIDE SEQUENCE</scope>
    <source>
        <strain evidence="4">AMC_N1</strain>
    </source>
</reference>
<dbReference type="Proteomes" id="UP001162162">
    <property type="component" value="Unassembled WGS sequence"/>
</dbReference>
<dbReference type="InterPro" id="IPR029071">
    <property type="entry name" value="Ubiquitin-like_domsf"/>
</dbReference>
<dbReference type="GO" id="GO:0071816">
    <property type="term" value="P:tail-anchored membrane protein insertion into ER membrane"/>
    <property type="evidence" value="ECO:0007669"/>
    <property type="project" value="TreeGrafter"/>
</dbReference>
<dbReference type="SMART" id="SM00213">
    <property type="entry name" value="UBQ"/>
    <property type="match status" value="1"/>
</dbReference>
<dbReference type="PROSITE" id="PS50053">
    <property type="entry name" value="UBIQUITIN_2"/>
    <property type="match status" value="1"/>
</dbReference>
<dbReference type="GO" id="GO:0071818">
    <property type="term" value="C:BAT3 complex"/>
    <property type="evidence" value="ECO:0007669"/>
    <property type="project" value="TreeGrafter"/>
</dbReference>
<dbReference type="Pfam" id="PF00240">
    <property type="entry name" value="ubiquitin"/>
    <property type="match status" value="1"/>
</dbReference>
<accession>A0AAV8YSA7</accession>